<evidence type="ECO:0000259" key="1">
    <source>
        <dbReference type="Pfam" id="PF21347"/>
    </source>
</evidence>
<dbReference type="Gene3D" id="2.40.360.20">
    <property type="match status" value="1"/>
</dbReference>
<protein>
    <recommendedName>
        <fullName evidence="1">DUF3108 domain-containing protein</fullName>
    </recommendedName>
</protein>
<dbReference type="Pfam" id="PF21347">
    <property type="entry name" value="DUF3108_like"/>
    <property type="match status" value="1"/>
</dbReference>
<gene>
    <name evidence="2" type="ORF">CW751_13080</name>
</gene>
<name>A0A2I0QZW2_9FLAO</name>
<feature type="domain" description="DUF3108" evidence="1">
    <location>
        <begin position="10"/>
        <end position="201"/>
    </location>
</feature>
<keyword evidence="3" id="KW-1185">Reference proteome</keyword>
<proteinExistence type="predicted"/>
<dbReference type="Proteomes" id="UP000236654">
    <property type="component" value="Unassembled WGS sequence"/>
</dbReference>
<accession>A0A2I0QZW2</accession>
<sequence>MSTDYLKKDTEWEMLNYDKKGKLTGMSKQAVVNTNHSGTLSEWEIKTTIFDKKKELIHEGTSTVQCEDGVYKMDMSEMMPAETLSSLESMKVTMEGTQIDFPTSLNQNTELEDGEMTITGSSGFMSFTMKMRVINRKIEGVETIETEAGTFECLKISQDTKIESKLVNKEYATITWFLPGFGAVRTESYNHKDKLMGYSELGALKN</sequence>
<dbReference type="InterPro" id="IPR049279">
    <property type="entry name" value="DUF3108-like"/>
</dbReference>
<evidence type="ECO:0000313" key="3">
    <source>
        <dbReference type="Proteomes" id="UP000236654"/>
    </source>
</evidence>
<comment type="caution">
    <text evidence="2">The sequence shown here is derived from an EMBL/GenBank/DDBJ whole genome shotgun (WGS) entry which is preliminary data.</text>
</comment>
<evidence type="ECO:0000313" key="2">
    <source>
        <dbReference type="EMBL" id="PKR79882.1"/>
    </source>
</evidence>
<organism evidence="2 3">
    <name type="scientific">Brumimicrobium salinarum</name>
    <dbReference type="NCBI Taxonomy" id="2058658"/>
    <lineage>
        <taxon>Bacteria</taxon>
        <taxon>Pseudomonadati</taxon>
        <taxon>Bacteroidota</taxon>
        <taxon>Flavobacteriia</taxon>
        <taxon>Flavobacteriales</taxon>
        <taxon>Crocinitomicaceae</taxon>
        <taxon>Brumimicrobium</taxon>
    </lineage>
</organism>
<dbReference type="AlphaFoldDB" id="A0A2I0QZW2"/>
<dbReference type="EMBL" id="PJNI01000017">
    <property type="protein sequence ID" value="PKR79882.1"/>
    <property type="molecule type" value="Genomic_DNA"/>
</dbReference>
<reference evidence="2 3" key="1">
    <citation type="submission" date="2017-12" db="EMBL/GenBank/DDBJ databases">
        <title>The draft genome sequence of Brumimicrobium saltpan LHR20.</title>
        <authorList>
            <person name="Do Z.-J."/>
            <person name="Luo H.-R."/>
        </authorList>
    </citation>
    <scope>NUCLEOTIDE SEQUENCE [LARGE SCALE GENOMIC DNA]</scope>
    <source>
        <strain evidence="2 3">LHR20</strain>
    </source>
</reference>